<protein>
    <submittedName>
        <fullName evidence="2">Uncharacterized protein</fullName>
    </submittedName>
</protein>
<gene>
    <name evidence="2" type="ORF">ACFSBT_08500</name>
</gene>
<evidence type="ECO:0000256" key="1">
    <source>
        <dbReference type="SAM" id="Phobius"/>
    </source>
</evidence>
<feature type="transmembrane region" description="Helical" evidence="1">
    <location>
        <begin position="32"/>
        <end position="51"/>
    </location>
</feature>
<organism evidence="2 3">
    <name type="scientific">Halomarina rubra</name>
    <dbReference type="NCBI Taxonomy" id="2071873"/>
    <lineage>
        <taxon>Archaea</taxon>
        <taxon>Methanobacteriati</taxon>
        <taxon>Methanobacteriota</taxon>
        <taxon>Stenosarchaea group</taxon>
        <taxon>Halobacteria</taxon>
        <taxon>Halobacteriales</taxon>
        <taxon>Natronomonadaceae</taxon>
        <taxon>Halomarina</taxon>
    </lineage>
</organism>
<feature type="transmembrane region" description="Helical" evidence="1">
    <location>
        <begin position="111"/>
        <end position="132"/>
    </location>
</feature>
<keyword evidence="1" id="KW-1133">Transmembrane helix</keyword>
<reference evidence="2 3" key="1">
    <citation type="journal article" date="2019" name="Int. J. Syst. Evol. Microbiol.">
        <title>The Global Catalogue of Microorganisms (GCM) 10K type strain sequencing project: providing services to taxonomists for standard genome sequencing and annotation.</title>
        <authorList>
            <consortium name="The Broad Institute Genomics Platform"/>
            <consortium name="The Broad Institute Genome Sequencing Center for Infectious Disease"/>
            <person name="Wu L."/>
            <person name="Ma J."/>
        </authorList>
    </citation>
    <scope>NUCLEOTIDE SEQUENCE [LARGE SCALE GENOMIC DNA]</scope>
    <source>
        <strain evidence="2 3">CGMCC 1.12563</strain>
    </source>
</reference>
<dbReference type="EMBL" id="JBHUDC010000003">
    <property type="protein sequence ID" value="MFD1513315.1"/>
    <property type="molecule type" value="Genomic_DNA"/>
</dbReference>
<feature type="transmembrane region" description="Helical" evidence="1">
    <location>
        <begin position="7"/>
        <end position="26"/>
    </location>
</feature>
<evidence type="ECO:0000313" key="3">
    <source>
        <dbReference type="Proteomes" id="UP001597187"/>
    </source>
</evidence>
<evidence type="ECO:0000313" key="2">
    <source>
        <dbReference type="EMBL" id="MFD1513315.1"/>
    </source>
</evidence>
<keyword evidence="1" id="KW-0472">Membrane</keyword>
<feature type="transmembrane region" description="Helical" evidence="1">
    <location>
        <begin position="86"/>
        <end position="104"/>
    </location>
</feature>
<keyword evidence="1" id="KW-0812">Transmembrane</keyword>
<proteinExistence type="predicted"/>
<dbReference type="RefSeq" id="WP_250873268.1">
    <property type="nucleotide sequence ID" value="NZ_JALXFV010000003.1"/>
</dbReference>
<keyword evidence="3" id="KW-1185">Reference proteome</keyword>
<feature type="transmembrane region" description="Helical" evidence="1">
    <location>
        <begin position="63"/>
        <end position="80"/>
    </location>
</feature>
<accession>A0ABD6ATV8</accession>
<feature type="transmembrane region" description="Helical" evidence="1">
    <location>
        <begin position="138"/>
        <end position="156"/>
    </location>
</feature>
<feature type="transmembrane region" description="Helical" evidence="1">
    <location>
        <begin position="192"/>
        <end position="210"/>
    </location>
</feature>
<comment type="caution">
    <text evidence="2">The sequence shown here is derived from an EMBL/GenBank/DDBJ whole genome shotgun (WGS) entry which is preliminary data.</text>
</comment>
<sequence>MDRRLSVASLAVGGVLALPAALYVGVFDGPVAALAVALALSLPFATYAVTADPHPPSLLPPRGVLGGACLLALGVLGLALQFAAVPAGLLVCALAVGPALAYHARYAADGVALSTLLASSVLGVTALALVALVSDAPLAGSAATTAVAGGTVWYLRERRLLVRRTRRVAAAVALLGGASVLVVGVVVVEQAILGLAAGAGLLVVGSVLAVE</sequence>
<feature type="transmembrane region" description="Helical" evidence="1">
    <location>
        <begin position="168"/>
        <end position="186"/>
    </location>
</feature>
<dbReference type="AlphaFoldDB" id="A0ABD6ATV8"/>
<name>A0ABD6ATV8_9EURY</name>
<dbReference type="Proteomes" id="UP001597187">
    <property type="component" value="Unassembled WGS sequence"/>
</dbReference>